<dbReference type="InterPro" id="IPR016192">
    <property type="entry name" value="APOBEC/CMP_deaminase_Zn-bd"/>
</dbReference>
<dbReference type="InterPro" id="IPR011549">
    <property type="entry name" value="RibD_C"/>
</dbReference>
<keyword evidence="10 13" id="KW-0521">NADP</keyword>
<proteinExistence type="inferred from homology"/>
<dbReference type="Proteomes" id="UP000267841">
    <property type="component" value="Unassembled WGS sequence"/>
</dbReference>
<dbReference type="InterPro" id="IPR050765">
    <property type="entry name" value="Riboflavin_Biosynth_HTPR"/>
</dbReference>
<dbReference type="NCBIfam" id="TIGR00326">
    <property type="entry name" value="eubact_ribD"/>
    <property type="match status" value="1"/>
</dbReference>
<feature type="binding site" evidence="15">
    <location>
        <position position="196"/>
    </location>
    <ligand>
        <name>NADP(+)</name>
        <dbReference type="ChEBI" id="CHEBI:58349"/>
    </ligand>
</feature>
<dbReference type="OrthoDB" id="9800865at2"/>
<evidence type="ECO:0000313" key="19">
    <source>
        <dbReference type="Proteomes" id="UP000267841"/>
    </source>
</evidence>
<dbReference type="InterPro" id="IPR024072">
    <property type="entry name" value="DHFR-like_dom_sf"/>
</dbReference>
<feature type="binding site" evidence="15">
    <location>
        <position position="204"/>
    </location>
    <ligand>
        <name>substrate</name>
    </ligand>
</feature>
<keyword evidence="7 13" id="KW-0479">Metal-binding</keyword>
<evidence type="ECO:0000256" key="16">
    <source>
        <dbReference type="PIRSR" id="PIRSR006769-3"/>
    </source>
</evidence>
<keyword evidence="6 13" id="KW-0686">Riboflavin biosynthesis</keyword>
<name>A0A497XVI7_9AQUI</name>
<evidence type="ECO:0000256" key="10">
    <source>
        <dbReference type="ARBA" id="ARBA00022857"/>
    </source>
</evidence>
<keyword evidence="9 13" id="KW-0862">Zinc</keyword>
<accession>A0A497XVI7</accession>
<evidence type="ECO:0000256" key="5">
    <source>
        <dbReference type="ARBA" id="ARBA00007417"/>
    </source>
</evidence>
<feature type="binding site" evidence="15">
    <location>
        <position position="170"/>
    </location>
    <ligand>
        <name>NADP(+)</name>
        <dbReference type="ChEBI" id="CHEBI:58349"/>
    </ligand>
</feature>
<dbReference type="InterPro" id="IPR016193">
    <property type="entry name" value="Cytidine_deaminase-like"/>
</dbReference>
<dbReference type="GO" id="GO:0050661">
    <property type="term" value="F:NADP binding"/>
    <property type="evidence" value="ECO:0007669"/>
    <property type="project" value="InterPro"/>
</dbReference>
<evidence type="ECO:0000256" key="1">
    <source>
        <dbReference type="ARBA" id="ARBA00002151"/>
    </source>
</evidence>
<feature type="binding site" evidence="16">
    <location>
        <position position="84"/>
    </location>
    <ligand>
        <name>Zn(2+)</name>
        <dbReference type="ChEBI" id="CHEBI:29105"/>
        <note>catalytic</note>
    </ligand>
</feature>
<dbReference type="SUPFAM" id="SSF53597">
    <property type="entry name" value="Dihydrofolate reductase-like"/>
    <property type="match status" value="1"/>
</dbReference>
<evidence type="ECO:0000256" key="7">
    <source>
        <dbReference type="ARBA" id="ARBA00022723"/>
    </source>
</evidence>
<feature type="binding site" evidence="16">
    <location>
        <position position="75"/>
    </location>
    <ligand>
        <name>Zn(2+)</name>
        <dbReference type="ChEBI" id="CHEBI:29105"/>
        <note>catalytic</note>
    </ligand>
</feature>
<comment type="catalytic activity">
    <reaction evidence="13">
        <text>2,5-diamino-6-hydroxy-4-(5-phosphoribosylamino)-pyrimidine + H2O + H(+) = 5-amino-6-(5-phospho-D-ribosylamino)uracil + NH4(+)</text>
        <dbReference type="Rhea" id="RHEA:21868"/>
        <dbReference type="ChEBI" id="CHEBI:15377"/>
        <dbReference type="ChEBI" id="CHEBI:15378"/>
        <dbReference type="ChEBI" id="CHEBI:28938"/>
        <dbReference type="ChEBI" id="CHEBI:58453"/>
        <dbReference type="ChEBI" id="CHEBI:58614"/>
        <dbReference type="EC" id="3.5.4.26"/>
    </reaction>
</comment>
<reference evidence="18 19" key="1">
    <citation type="submission" date="2018-10" db="EMBL/GenBank/DDBJ databases">
        <title>Genomic Encyclopedia of Archaeal and Bacterial Type Strains, Phase II (KMG-II): from individual species to whole genera.</title>
        <authorList>
            <person name="Goeker M."/>
        </authorList>
    </citation>
    <scope>NUCLEOTIDE SEQUENCE [LARGE SCALE GENOMIC DNA]</scope>
    <source>
        <strain evidence="18 19">DSM 16510</strain>
    </source>
</reference>
<feature type="active site" description="Proton donor" evidence="14">
    <location>
        <position position="52"/>
    </location>
</feature>
<dbReference type="InterPro" id="IPR004794">
    <property type="entry name" value="Eubact_RibD"/>
</dbReference>
<dbReference type="Gene3D" id="3.40.430.10">
    <property type="entry name" value="Dihydrofolate Reductase, subunit A"/>
    <property type="match status" value="1"/>
</dbReference>
<dbReference type="Pfam" id="PF00383">
    <property type="entry name" value="dCMP_cyt_deam_1"/>
    <property type="match status" value="1"/>
</dbReference>
<dbReference type="Pfam" id="PF01872">
    <property type="entry name" value="RibD_C"/>
    <property type="match status" value="1"/>
</dbReference>
<dbReference type="PROSITE" id="PS00903">
    <property type="entry name" value="CYT_DCMP_DEAMINASES_1"/>
    <property type="match status" value="1"/>
</dbReference>
<comment type="pathway">
    <text evidence="2 13">Cofactor biosynthesis; riboflavin biosynthesis; 5-amino-6-(D-ribitylamino)uracil from GTP: step 2/4.</text>
</comment>
<keyword evidence="8 13" id="KW-0378">Hydrolase</keyword>
<comment type="cofactor">
    <cofactor evidence="13 16">
        <name>Zn(2+)</name>
        <dbReference type="ChEBI" id="CHEBI:29105"/>
    </cofactor>
    <text evidence="13 16">Binds 1 zinc ion.</text>
</comment>
<dbReference type="GO" id="GO:0008703">
    <property type="term" value="F:5-amino-6-(5-phosphoribosylamino)uracil reductase activity"/>
    <property type="evidence" value="ECO:0007669"/>
    <property type="project" value="UniProtKB-EC"/>
</dbReference>
<dbReference type="RefSeq" id="WP_121012104.1">
    <property type="nucleotide sequence ID" value="NZ_RCCJ01000001.1"/>
</dbReference>
<feature type="binding site" evidence="15">
    <location>
        <position position="200"/>
    </location>
    <ligand>
        <name>NADP(+)</name>
        <dbReference type="ChEBI" id="CHEBI:58349"/>
    </ligand>
</feature>
<evidence type="ECO:0000256" key="9">
    <source>
        <dbReference type="ARBA" id="ARBA00022833"/>
    </source>
</evidence>
<dbReference type="InterPro" id="IPR002125">
    <property type="entry name" value="CMP_dCMP_dom"/>
</dbReference>
<dbReference type="CDD" id="cd01284">
    <property type="entry name" value="Riboflavin_deaminase-reductase"/>
    <property type="match status" value="1"/>
</dbReference>
<dbReference type="EMBL" id="RCCJ01000001">
    <property type="protein sequence ID" value="RLJ71162.1"/>
    <property type="molecule type" value="Genomic_DNA"/>
</dbReference>
<protein>
    <recommendedName>
        <fullName evidence="13">Riboflavin biosynthesis protein RibD</fullName>
    </recommendedName>
    <domain>
        <recommendedName>
            <fullName evidence="13">Diaminohydroxyphosphoribosylaminopyrimidine deaminase</fullName>
            <shortName evidence="13">DRAP deaminase</shortName>
            <ecNumber evidence="13">3.5.4.26</ecNumber>
        </recommendedName>
        <alternativeName>
            <fullName evidence="13">Riboflavin-specific deaminase</fullName>
        </alternativeName>
    </domain>
    <domain>
        <recommendedName>
            <fullName evidence="13">5-amino-6-(5-phosphoribosylamino)uracil reductase</fullName>
            <ecNumber evidence="13">1.1.1.193</ecNumber>
        </recommendedName>
        <alternativeName>
            <fullName evidence="13">HTP reductase</fullName>
        </alternativeName>
    </domain>
</protein>
<evidence type="ECO:0000256" key="15">
    <source>
        <dbReference type="PIRSR" id="PIRSR006769-2"/>
    </source>
</evidence>
<dbReference type="PROSITE" id="PS51747">
    <property type="entry name" value="CYT_DCMP_DEAMINASES_2"/>
    <property type="match status" value="1"/>
</dbReference>
<comment type="pathway">
    <text evidence="3 13">Cofactor biosynthesis; riboflavin biosynthesis; 5-amino-6-(D-ribitylamino)uracil from GTP: step 3/4.</text>
</comment>
<dbReference type="InterPro" id="IPR002734">
    <property type="entry name" value="RibDG_C"/>
</dbReference>
<evidence type="ECO:0000256" key="13">
    <source>
        <dbReference type="PIRNR" id="PIRNR006769"/>
    </source>
</evidence>
<comment type="similarity">
    <text evidence="5 13">In the C-terminal section; belongs to the HTP reductase family.</text>
</comment>
<evidence type="ECO:0000256" key="11">
    <source>
        <dbReference type="ARBA" id="ARBA00023002"/>
    </source>
</evidence>
<evidence type="ECO:0000256" key="6">
    <source>
        <dbReference type="ARBA" id="ARBA00022619"/>
    </source>
</evidence>
<feature type="domain" description="CMP/dCMP-type deaminase" evidence="17">
    <location>
        <begin position="1"/>
        <end position="123"/>
    </location>
</feature>
<gene>
    <name evidence="18" type="ORF">BCF55_1460</name>
</gene>
<dbReference type="PIRSF" id="PIRSF006769">
    <property type="entry name" value="RibD"/>
    <property type="match status" value="1"/>
</dbReference>
<feature type="binding site" evidence="15">
    <location>
        <position position="288"/>
    </location>
    <ligand>
        <name>substrate</name>
    </ligand>
</feature>
<evidence type="ECO:0000259" key="17">
    <source>
        <dbReference type="PROSITE" id="PS51747"/>
    </source>
</evidence>
<dbReference type="UniPathway" id="UPA00275">
    <property type="reaction ID" value="UER00401"/>
</dbReference>
<dbReference type="PANTHER" id="PTHR38011">
    <property type="entry name" value="DIHYDROFOLATE REDUCTASE FAMILY PROTEIN (AFU_ORTHOLOGUE AFUA_8G06820)"/>
    <property type="match status" value="1"/>
</dbReference>
<comment type="similarity">
    <text evidence="4 13">In the N-terminal section; belongs to the cytidine and deoxycytidylate deaminase family.</text>
</comment>
<dbReference type="GO" id="GO:0009231">
    <property type="term" value="P:riboflavin biosynthetic process"/>
    <property type="evidence" value="ECO:0007669"/>
    <property type="project" value="UniProtKB-UniPathway"/>
</dbReference>
<evidence type="ECO:0000256" key="14">
    <source>
        <dbReference type="PIRSR" id="PIRSR006769-1"/>
    </source>
</evidence>
<dbReference type="NCBIfam" id="TIGR00227">
    <property type="entry name" value="ribD_Cterm"/>
    <property type="match status" value="1"/>
</dbReference>
<evidence type="ECO:0000313" key="18">
    <source>
        <dbReference type="EMBL" id="RLJ71162.1"/>
    </source>
</evidence>
<dbReference type="SUPFAM" id="SSF53927">
    <property type="entry name" value="Cytidine deaminase-like"/>
    <property type="match status" value="1"/>
</dbReference>
<keyword evidence="19" id="KW-1185">Reference proteome</keyword>
<feature type="binding site" evidence="16">
    <location>
        <position position="50"/>
    </location>
    <ligand>
        <name>Zn(2+)</name>
        <dbReference type="ChEBI" id="CHEBI:29105"/>
        <note>catalytic</note>
    </ligand>
</feature>
<dbReference type="FunFam" id="3.40.140.10:FF:000025">
    <property type="entry name" value="Riboflavin biosynthesis protein RibD"/>
    <property type="match status" value="1"/>
</dbReference>
<dbReference type="GO" id="GO:0008835">
    <property type="term" value="F:diaminohydroxyphosphoribosylaminopyrimidine deaminase activity"/>
    <property type="evidence" value="ECO:0007669"/>
    <property type="project" value="UniProtKB-EC"/>
</dbReference>
<feature type="binding site" evidence="15">
    <location>
        <position position="154"/>
    </location>
    <ligand>
        <name>NADP(+)</name>
        <dbReference type="ChEBI" id="CHEBI:58349"/>
    </ligand>
</feature>
<sequence>MNEAGYMSLALSLARRRKGLTHPNPTVGCVVVREGEIVGLGYHERAGYPHAEVVALEQAGDRAEGATVYVTLEPCTHFGRTPPCTDALIRAKVKKVVVAVQDQNPMVRGKGIQKLQEAGIEVVTGVLEREAYELNEDFFTYVTKKRPYVTLKLAQTVDGKIATLSGDSKWISSPQSRRFAHRLRAEATAVLVGINTVLRDNPSLTVRHIPFERQPTRVVIDPELDIPIDSDLVRDGIAQTLVVFSQRKPSKEEGLLRLGVQLLHMEEIDLTELLGELARRDILHLLVEGGAYTVSTFIREGLWDRLVLFQAPKLLGEGVSLSGLGIERISDCLNLKLRKGYRLGEDMVFEYVPVMERRLLKW</sequence>
<evidence type="ECO:0000256" key="4">
    <source>
        <dbReference type="ARBA" id="ARBA00005259"/>
    </source>
</evidence>
<dbReference type="EC" id="1.1.1.193" evidence="13"/>
<dbReference type="EC" id="3.5.4.26" evidence="13"/>
<evidence type="ECO:0000256" key="8">
    <source>
        <dbReference type="ARBA" id="ARBA00022801"/>
    </source>
</evidence>
<feature type="binding site" evidence="15">
    <location>
        <position position="207"/>
    </location>
    <ligand>
        <name>substrate</name>
    </ligand>
</feature>
<dbReference type="GO" id="GO:0008270">
    <property type="term" value="F:zinc ion binding"/>
    <property type="evidence" value="ECO:0007669"/>
    <property type="project" value="InterPro"/>
</dbReference>
<evidence type="ECO:0000256" key="2">
    <source>
        <dbReference type="ARBA" id="ARBA00004882"/>
    </source>
</evidence>
<comment type="catalytic activity">
    <reaction evidence="13">
        <text>5-amino-6-(5-phospho-D-ribitylamino)uracil + NADP(+) = 5-amino-6-(5-phospho-D-ribosylamino)uracil + NADPH + H(+)</text>
        <dbReference type="Rhea" id="RHEA:17845"/>
        <dbReference type="ChEBI" id="CHEBI:15378"/>
        <dbReference type="ChEBI" id="CHEBI:57783"/>
        <dbReference type="ChEBI" id="CHEBI:58349"/>
        <dbReference type="ChEBI" id="CHEBI:58421"/>
        <dbReference type="ChEBI" id="CHEBI:58453"/>
        <dbReference type="EC" id="1.1.1.193"/>
    </reaction>
</comment>
<evidence type="ECO:0000256" key="3">
    <source>
        <dbReference type="ARBA" id="ARBA00004910"/>
    </source>
</evidence>
<dbReference type="AlphaFoldDB" id="A0A497XVI7"/>
<dbReference type="PANTHER" id="PTHR38011:SF7">
    <property type="entry name" value="2,5-DIAMINO-6-RIBOSYLAMINO-4(3H)-PYRIMIDINONE 5'-PHOSPHATE REDUCTASE"/>
    <property type="match status" value="1"/>
</dbReference>
<keyword evidence="12" id="KW-0511">Multifunctional enzyme</keyword>
<feature type="binding site" evidence="15">
    <location>
        <position position="184"/>
    </location>
    <ligand>
        <name>substrate</name>
    </ligand>
</feature>
<feature type="binding site" evidence="15">
    <location>
        <position position="168"/>
    </location>
    <ligand>
        <name>substrate</name>
    </ligand>
</feature>
<comment type="caution">
    <text evidence="18">The sequence shown here is derived from an EMBL/GenBank/DDBJ whole genome shotgun (WGS) entry which is preliminary data.</text>
</comment>
<comment type="function">
    <text evidence="1 13">Converts 2,5-diamino-6-(ribosylamino)-4(3h)-pyrimidinone 5'-phosphate into 5-amino-6-(ribosylamino)-2,4(1h,3h)-pyrimidinedione 5'-phosphate.</text>
</comment>
<evidence type="ECO:0000256" key="12">
    <source>
        <dbReference type="ARBA" id="ARBA00023268"/>
    </source>
</evidence>
<organism evidence="18 19">
    <name type="scientific">Hydrogenivirga caldilitoris</name>
    <dbReference type="NCBI Taxonomy" id="246264"/>
    <lineage>
        <taxon>Bacteria</taxon>
        <taxon>Pseudomonadati</taxon>
        <taxon>Aquificota</taxon>
        <taxon>Aquificia</taxon>
        <taxon>Aquificales</taxon>
        <taxon>Aquificaceae</taxon>
        <taxon>Hydrogenivirga</taxon>
    </lineage>
</organism>
<dbReference type="Gene3D" id="3.40.140.10">
    <property type="entry name" value="Cytidine Deaminase, domain 2"/>
    <property type="match status" value="1"/>
</dbReference>
<keyword evidence="11 13" id="KW-0560">Oxidoreductase</keyword>